<keyword evidence="4" id="KW-1185">Reference proteome</keyword>
<dbReference type="EMBL" id="WJBH02000077">
    <property type="protein sequence ID" value="KAI9550859.1"/>
    <property type="molecule type" value="Genomic_DNA"/>
</dbReference>
<evidence type="ECO:0000313" key="4">
    <source>
        <dbReference type="Proteomes" id="UP000820818"/>
    </source>
</evidence>
<feature type="chain" id="PRO_5042441364" description="Secreted protein" evidence="1">
    <location>
        <begin position="28"/>
        <end position="135"/>
    </location>
</feature>
<feature type="signal peptide" evidence="1">
    <location>
        <begin position="1"/>
        <end position="27"/>
    </location>
</feature>
<dbReference type="Proteomes" id="UP000820818">
    <property type="component" value="Unassembled WGS sequence"/>
</dbReference>
<keyword evidence="1" id="KW-0732">Signal</keyword>
<reference evidence="3" key="1">
    <citation type="submission" date="2022-05" db="EMBL/GenBank/DDBJ databases">
        <title>A multi-omics perspective on studying reproductive biology in Daphnia sinensis.</title>
        <authorList>
            <person name="Jia J."/>
        </authorList>
    </citation>
    <scope>NUCLEOTIDE SEQUENCE</scope>
    <source>
        <strain evidence="3">WSL</strain>
    </source>
</reference>
<dbReference type="AlphaFoldDB" id="A0AAD5PN99"/>
<comment type="caution">
    <text evidence="3">The sequence shown here is derived from an EMBL/GenBank/DDBJ whole genome shotgun (WGS) entry which is preliminary data.</text>
</comment>
<evidence type="ECO:0008006" key="5">
    <source>
        <dbReference type="Google" id="ProtNLM"/>
    </source>
</evidence>
<evidence type="ECO:0000313" key="3">
    <source>
        <dbReference type="EMBL" id="KAI9550859.1"/>
    </source>
</evidence>
<sequence length="135" mass="14843">MDLQSGLFVSLALFSILLATDVGGTVGSPPSNLRWLNRSTGKLSLLSSALNCFIFGVSPPMVLSESDESTSESSHSMGVSLPNGNKKQINRFPPGRITVLIRTANLLQIYTEFQKRLFNLFTGFKTAEYRTRNLL</sequence>
<protein>
    <recommendedName>
        <fullName evidence="5">Secreted protein</fullName>
    </recommendedName>
</protein>
<accession>A0AAD5PN99</accession>
<dbReference type="EMBL" id="WJBH02000080">
    <property type="protein sequence ID" value="KAI9550826.1"/>
    <property type="molecule type" value="Genomic_DNA"/>
</dbReference>
<proteinExistence type="predicted"/>
<evidence type="ECO:0000313" key="2">
    <source>
        <dbReference type="EMBL" id="KAI9550826.1"/>
    </source>
</evidence>
<gene>
    <name evidence="3" type="ORF">GHT06_004669</name>
    <name evidence="2" type="ORF">GHT06_005407</name>
</gene>
<organism evidence="3 4">
    <name type="scientific">Daphnia sinensis</name>
    <dbReference type="NCBI Taxonomy" id="1820382"/>
    <lineage>
        <taxon>Eukaryota</taxon>
        <taxon>Metazoa</taxon>
        <taxon>Ecdysozoa</taxon>
        <taxon>Arthropoda</taxon>
        <taxon>Crustacea</taxon>
        <taxon>Branchiopoda</taxon>
        <taxon>Diplostraca</taxon>
        <taxon>Cladocera</taxon>
        <taxon>Anomopoda</taxon>
        <taxon>Daphniidae</taxon>
        <taxon>Daphnia</taxon>
        <taxon>Daphnia similis group</taxon>
    </lineage>
</organism>
<evidence type="ECO:0000256" key="1">
    <source>
        <dbReference type="SAM" id="SignalP"/>
    </source>
</evidence>
<name>A0AAD5PN99_9CRUS</name>